<dbReference type="OrthoDB" id="2384430at2759"/>
<organism evidence="2 3">
    <name type="scientific">Pisum sativum</name>
    <name type="common">Garden pea</name>
    <name type="synonym">Lathyrus oleraceus</name>
    <dbReference type="NCBI Taxonomy" id="3888"/>
    <lineage>
        <taxon>Eukaryota</taxon>
        <taxon>Viridiplantae</taxon>
        <taxon>Streptophyta</taxon>
        <taxon>Embryophyta</taxon>
        <taxon>Tracheophyta</taxon>
        <taxon>Spermatophyta</taxon>
        <taxon>Magnoliopsida</taxon>
        <taxon>eudicotyledons</taxon>
        <taxon>Gunneridae</taxon>
        <taxon>Pentapetalae</taxon>
        <taxon>rosids</taxon>
        <taxon>fabids</taxon>
        <taxon>Fabales</taxon>
        <taxon>Fabaceae</taxon>
        <taxon>Papilionoideae</taxon>
        <taxon>50 kb inversion clade</taxon>
        <taxon>NPAAA clade</taxon>
        <taxon>Hologalegina</taxon>
        <taxon>IRL clade</taxon>
        <taxon>Fabeae</taxon>
        <taxon>Lathyrus</taxon>
    </lineage>
</organism>
<dbReference type="InterPro" id="IPR006597">
    <property type="entry name" value="Sel1-like"/>
</dbReference>
<evidence type="ECO:0000256" key="1">
    <source>
        <dbReference type="SAM" id="MobiDB-lite"/>
    </source>
</evidence>
<dbReference type="SMART" id="SM00671">
    <property type="entry name" value="SEL1"/>
    <property type="match status" value="1"/>
</dbReference>
<feature type="region of interest" description="Disordered" evidence="1">
    <location>
        <begin position="121"/>
        <end position="152"/>
    </location>
</feature>
<protein>
    <recommendedName>
        <fullName evidence="4">Sel1-like protein</fullName>
    </recommendedName>
</protein>
<dbReference type="Proteomes" id="UP001058974">
    <property type="component" value="Chromosome 5"/>
</dbReference>
<reference evidence="2 3" key="1">
    <citation type="journal article" date="2022" name="Nat. Genet.">
        <title>Improved pea reference genome and pan-genome highlight genomic features and evolutionary characteristics.</title>
        <authorList>
            <person name="Yang T."/>
            <person name="Liu R."/>
            <person name="Luo Y."/>
            <person name="Hu S."/>
            <person name="Wang D."/>
            <person name="Wang C."/>
            <person name="Pandey M.K."/>
            <person name="Ge S."/>
            <person name="Xu Q."/>
            <person name="Li N."/>
            <person name="Li G."/>
            <person name="Huang Y."/>
            <person name="Saxena R.K."/>
            <person name="Ji Y."/>
            <person name="Li M."/>
            <person name="Yan X."/>
            <person name="He Y."/>
            <person name="Liu Y."/>
            <person name="Wang X."/>
            <person name="Xiang C."/>
            <person name="Varshney R.K."/>
            <person name="Ding H."/>
            <person name="Gao S."/>
            <person name="Zong X."/>
        </authorList>
    </citation>
    <scope>NUCLEOTIDE SEQUENCE [LARGE SCALE GENOMIC DNA]</scope>
    <source>
        <strain evidence="2 3">cv. Zhongwan 6</strain>
    </source>
</reference>
<comment type="caution">
    <text evidence="2">The sequence shown here is derived from an EMBL/GenBank/DDBJ whole genome shotgun (WGS) entry which is preliminary data.</text>
</comment>
<dbReference type="PANTHER" id="PTHR36792:SF7">
    <property type="entry name" value="TETRATRICOPEPTIDE-LIKE HELICAL DOMAIN-CONTAINING PROTEIN-RELATED"/>
    <property type="match status" value="1"/>
</dbReference>
<feature type="region of interest" description="Disordered" evidence="1">
    <location>
        <begin position="17"/>
        <end position="51"/>
    </location>
</feature>
<dbReference type="PANTHER" id="PTHR36792">
    <property type="entry name" value="EXPRESSED PROTEIN"/>
    <property type="match status" value="1"/>
</dbReference>
<evidence type="ECO:0008006" key="4">
    <source>
        <dbReference type="Google" id="ProtNLM"/>
    </source>
</evidence>
<dbReference type="Gene3D" id="1.25.40.10">
    <property type="entry name" value="Tetratricopeptide repeat domain"/>
    <property type="match status" value="1"/>
</dbReference>
<dbReference type="InterPro" id="IPR011990">
    <property type="entry name" value="TPR-like_helical_dom_sf"/>
</dbReference>
<feature type="compositionally biased region" description="Polar residues" evidence="1">
    <location>
        <begin position="28"/>
        <end position="41"/>
    </location>
</feature>
<keyword evidence="3" id="KW-1185">Reference proteome</keyword>
<gene>
    <name evidence="2" type="ORF">KIW84_053838</name>
</gene>
<dbReference type="Gramene" id="Psat5g125880.1">
    <property type="protein sequence ID" value="Psat5g125880.1.cds"/>
    <property type="gene ID" value="Psat5g125880"/>
</dbReference>
<dbReference type="Gramene" id="Psat05G0383800-T1">
    <property type="protein sequence ID" value="KAI5407749.1"/>
    <property type="gene ID" value="KIW84_053838"/>
</dbReference>
<dbReference type="EMBL" id="JAMSHJ010000005">
    <property type="protein sequence ID" value="KAI5407749.1"/>
    <property type="molecule type" value="Genomic_DNA"/>
</dbReference>
<proteinExistence type="predicted"/>
<evidence type="ECO:0000313" key="3">
    <source>
        <dbReference type="Proteomes" id="UP001058974"/>
    </source>
</evidence>
<dbReference type="AlphaFoldDB" id="A0A9D4WTT4"/>
<dbReference type="SUPFAM" id="SSF81901">
    <property type="entry name" value="HCP-like"/>
    <property type="match status" value="1"/>
</dbReference>
<accession>A0A9D4WTT4</accession>
<feature type="compositionally biased region" description="Polar residues" evidence="1">
    <location>
        <begin position="122"/>
        <end position="133"/>
    </location>
</feature>
<feature type="compositionally biased region" description="Basic and acidic residues" evidence="1">
    <location>
        <begin position="42"/>
        <end position="51"/>
    </location>
</feature>
<evidence type="ECO:0000313" key="2">
    <source>
        <dbReference type="EMBL" id="KAI5407749.1"/>
    </source>
</evidence>
<sequence length="152" mass="16965">MEKSVESVFIKGLSRVVSSAKPHRHKTTQPVSPNRVTTPRTTKQDLTVKVESPKKMEPIDCRTPLAKVVADCAKRWFQDTLKEAKGGDSTMQVLVGQMYYSGYGVPRDPQKGHAWINRASKSKNSVWKVSQKQPGYRASDSDSCDLENKSTP</sequence>
<name>A0A9D4WTT4_PEA</name>